<name>A0A1G1W6X2_9BACT</name>
<dbReference type="Proteomes" id="UP000176631">
    <property type="component" value="Unassembled WGS sequence"/>
</dbReference>
<dbReference type="STRING" id="1802593.A2172_04300"/>
<dbReference type="EMBL" id="MHCP01000025">
    <property type="protein sequence ID" value="OGY23422.1"/>
    <property type="molecule type" value="Genomic_DNA"/>
</dbReference>
<organism evidence="2 3">
    <name type="scientific">Candidatus Woykebacteria bacterium RBG_13_40_15</name>
    <dbReference type="NCBI Taxonomy" id="1802593"/>
    <lineage>
        <taxon>Bacteria</taxon>
        <taxon>Candidatus Woykeibacteriota</taxon>
    </lineage>
</organism>
<proteinExistence type="predicted"/>
<accession>A0A1G1W6X2</accession>
<gene>
    <name evidence="2" type="ORF">A2172_04300</name>
</gene>
<keyword evidence="1" id="KW-0812">Transmembrane</keyword>
<keyword evidence="1" id="KW-0472">Membrane</keyword>
<evidence type="ECO:0000313" key="3">
    <source>
        <dbReference type="Proteomes" id="UP000176631"/>
    </source>
</evidence>
<sequence>MADINLVPEVARKEIKKTVSRQQTANKAALIAILVAGLILTAFFLYWLFIVASSKLVSMDTERSEGKVLEQSRKEITHRALVQKIDEASKFLSLVKPYSISFDELMILLNDSKSTLKIAEVGDEGKFKINGTIHNSSDFESLVEALSESESFSDSVLVTLDGVKDKPYAFDIEMKFLKKGLPEATSSAN</sequence>
<evidence type="ECO:0000256" key="1">
    <source>
        <dbReference type="SAM" id="Phobius"/>
    </source>
</evidence>
<comment type="caution">
    <text evidence="2">The sequence shown here is derived from an EMBL/GenBank/DDBJ whole genome shotgun (WGS) entry which is preliminary data.</text>
</comment>
<feature type="transmembrane region" description="Helical" evidence="1">
    <location>
        <begin position="28"/>
        <end position="49"/>
    </location>
</feature>
<keyword evidence="1" id="KW-1133">Transmembrane helix</keyword>
<protein>
    <submittedName>
        <fullName evidence="2">Uncharacterized protein</fullName>
    </submittedName>
</protein>
<reference evidence="2 3" key="1">
    <citation type="journal article" date="2016" name="Nat. Commun.">
        <title>Thousands of microbial genomes shed light on interconnected biogeochemical processes in an aquifer system.</title>
        <authorList>
            <person name="Anantharaman K."/>
            <person name="Brown C.T."/>
            <person name="Hug L.A."/>
            <person name="Sharon I."/>
            <person name="Castelle C.J."/>
            <person name="Probst A.J."/>
            <person name="Thomas B.C."/>
            <person name="Singh A."/>
            <person name="Wilkins M.J."/>
            <person name="Karaoz U."/>
            <person name="Brodie E.L."/>
            <person name="Williams K.H."/>
            <person name="Hubbard S.S."/>
            <person name="Banfield J.F."/>
        </authorList>
    </citation>
    <scope>NUCLEOTIDE SEQUENCE [LARGE SCALE GENOMIC DNA]</scope>
</reference>
<dbReference type="AlphaFoldDB" id="A0A1G1W6X2"/>
<evidence type="ECO:0000313" key="2">
    <source>
        <dbReference type="EMBL" id="OGY23422.1"/>
    </source>
</evidence>